<name>A0A1Y5RUY6_9RHOB</name>
<dbReference type="PANTHER" id="PTHR43319:SF3">
    <property type="entry name" value="BETA-LACTAMASE-RELATED DOMAIN-CONTAINING PROTEIN"/>
    <property type="match status" value="1"/>
</dbReference>
<dbReference type="SUPFAM" id="SSF56601">
    <property type="entry name" value="beta-lactamase/transpeptidase-like"/>
    <property type="match status" value="1"/>
</dbReference>
<protein>
    <submittedName>
        <fullName evidence="2">Beta-lactamase</fullName>
    </submittedName>
</protein>
<keyword evidence="3" id="KW-1185">Reference proteome</keyword>
<dbReference type="Gene3D" id="3.40.710.10">
    <property type="entry name" value="DD-peptidase/beta-lactamase superfamily"/>
    <property type="match status" value="1"/>
</dbReference>
<dbReference type="Proteomes" id="UP000193900">
    <property type="component" value="Unassembled WGS sequence"/>
</dbReference>
<evidence type="ECO:0000313" key="3">
    <source>
        <dbReference type="Proteomes" id="UP000193900"/>
    </source>
</evidence>
<gene>
    <name evidence="2" type="ORF">ROA7023_00699</name>
</gene>
<dbReference type="AlphaFoldDB" id="A0A1Y5RUY6"/>
<dbReference type="InterPro" id="IPR052907">
    <property type="entry name" value="Beta-lactamase/esterase"/>
</dbReference>
<feature type="domain" description="Beta-lactamase-related" evidence="1">
    <location>
        <begin position="25"/>
        <end position="382"/>
    </location>
</feature>
<dbReference type="PANTHER" id="PTHR43319">
    <property type="entry name" value="BETA-LACTAMASE-RELATED"/>
    <property type="match status" value="1"/>
</dbReference>
<dbReference type="OrthoDB" id="5705574at2"/>
<organism evidence="2 3">
    <name type="scientific">Roseisalinus antarcticus</name>
    <dbReference type="NCBI Taxonomy" id="254357"/>
    <lineage>
        <taxon>Bacteria</taxon>
        <taxon>Pseudomonadati</taxon>
        <taxon>Pseudomonadota</taxon>
        <taxon>Alphaproteobacteria</taxon>
        <taxon>Rhodobacterales</taxon>
        <taxon>Roseobacteraceae</taxon>
        <taxon>Roseisalinus</taxon>
    </lineage>
</organism>
<dbReference type="RefSeq" id="WP_085877607.1">
    <property type="nucleotide sequence ID" value="NZ_FWFZ01000002.1"/>
</dbReference>
<dbReference type="InterPro" id="IPR001466">
    <property type="entry name" value="Beta-lactam-related"/>
</dbReference>
<proteinExistence type="predicted"/>
<dbReference type="EMBL" id="FWFZ01000002">
    <property type="protein sequence ID" value="SLN23303.1"/>
    <property type="molecule type" value="Genomic_DNA"/>
</dbReference>
<dbReference type="InterPro" id="IPR012338">
    <property type="entry name" value="Beta-lactam/transpept-like"/>
</dbReference>
<accession>A0A1Y5RUY6</accession>
<evidence type="ECO:0000313" key="2">
    <source>
        <dbReference type="EMBL" id="SLN23303.1"/>
    </source>
</evidence>
<evidence type="ECO:0000259" key="1">
    <source>
        <dbReference type="Pfam" id="PF00144"/>
    </source>
</evidence>
<sequence length="396" mass="41065">MAHEAPLSARLSETLARVETRETGFGAEVAVARDGLLIGRAWVGEAAPGRAWTPGTPVVTWSVSKGVAAMVVARLARDGALDPFAPIRDYWPGFGQGGAPVTLADVMTHRAGLPWLPDRPGMPDFADPESWDAAPGIAEALAEMAPVAEMVGKVGYHALTYGWLVGECVHRATGASLDDMLQSHIATPSDLRMSFGTRAPETLAALARPGIPEVARDKALAVDAAFADPDNALRRSLCVPVGDSFAEVLRTTQSPAFLAAETPAISLVSDAGSLARAYSLFASAERVGAYQIIDSLGRDAAIAQLGGTRDDLITGGARNMALGFALNSPPSIALSRGARCFGHPGMGGSLAWGDPDSGLGFAYLTNAAIPDTVTDPRAVALADLAWQTTAEDAAPC</sequence>
<dbReference type="Pfam" id="PF00144">
    <property type="entry name" value="Beta-lactamase"/>
    <property type="match status" value="1"/>
</dbReference>
<reference evidence="2 3" key="1">
    <citation type="submission" date="2017-03" db="EMBL/GenBank/DDBJ databases">
        <authorList>
            <person name="Afonso C.L."/>
            <person name="Miller P.J."/>
            <person name="Scott M.A."/>
            <person name="Spackman E."/>
            <person name="Goraichik I."/>
            <person name="Dimitrov K.M."/>
            <person name="Suarez D.L."/>
            <person name="Swayne D.E."/>
        </authorList>
    </citation>
    <scope>NUCLEOTIDE SEQUENCE [LARGE SCALE GENOMIC DNA]</scope>
    <source>
        <strain evidence="2 3">CECT 7023</strain>
    </source>
</reference>